<dbReference type="Proteomes" id="UP000295453">
    <property type="component" value="Unassembled WGS sequence"/>
</dbReference>
<evidence type="ECO:0000259" key="1">
    <source>
        <dbReference type="Pfam" id="PF12697"/>
    </source>
</evidence>
<dbReference type="InterPro" id="IPR029058">
    <property type="entry name" value="AB_hydrolase_fold"/>
</dbReference>
<reference evidence="2 3" key="1">
    <citation type="submission" date="2019-03" db="EMBL/GenBank/DDBJ databases">
        <authorList>
            <person name="Kim M.K.M."/>
        </authorList>
    </citation>
    <scope>NUCLEOTIDE SEQUENCE [LARGE SCALE GENOMIC DNA]</scope>
    <source>
        <strain evidence="2 3">18JY15-6</strain>
    </source>
</reference>
<name>A0A4R1CF42_9ACTN</name>
<dbReference type="EMBL" id="SJZJ01000008">
    <property type="protein sequence ID" value="TCJ29451.1"/>
    <property type="molecule type" value="Genomic_DNA"/>
</dbReference>
<dbReference type="Pfam" id="PF12697">
    <property type="entry name" value="Abhydrolase_6"/>
    <property type="match status" value="1"/>
</dbReference>
<dbReference type="SUPFAM" id="SSF53474">
    <property type="entry name" value="alpha/beta-Hydrolases"/>
    <property type="match status" value="1"/>
</dbReference>
<accession>A0A4R1CF42</accession>
<dbReference type="OrthoDB" id="27092at2"/>
<proteinExistence type="predicted"/>
<dbReference type="PRINTS" id="PR00412">
    <property type="entry name" value="EPOXHYDRLASE"/>
</dbReference>
<protein>
    <submittedName>
        <fullName evidence="2">Alpha/beta hydrolase</fullName>
    </submittedName>
</protein>
<dbReference type="GO" id="GO:0016787">
    <property type="term" value="F:hydrolase activity"/>
    <property type="evidence" value="ECO:0007669"/>
    <property type="project" value="UniProtKB-KW"/>
</dbReference>
<keyword evidence="3" id="KW-1185">Reference proteome</keyword>
<dbReference type="PRINTS" id="PR00111">
    <property type="entry name" value="ABHYDROLASE"/>
</dbReference>
<dbReference type="InterPro" id="IPR000639">
    <property type="entry name" value="Epox_hydrolase-like"/>
</dbReference>
<evidence type="ECO:0000313" key="2">
    <source>
        <dbReference type="EMBL" id="TCJ29451.1"/>
    </source>
</evidence>
<dbReference type="InterPro" id="IPR050266">
    <property type="entry name" value="AB_hydrolase_sf"/>
</dbReference>
<dbReference type="AlphaFoldDB" id="A0A4R1CF42"/>
<feature type="domain" description="AB hydrolase-1" evidence="1">
    <location>
        <begin position="35"/>
        <end position="272"/>
    </location>
</feature>
<evidence type="ECO:0000313" key="3">
    <source>
        <dbReference type="Proteomes" id="UP000295453"/>
    </source>
</evidence>
<dbReference type="RefSeq" id="WP_131582543.1">
    <property type="nucleotide sequence ID" value="NZ_SJZJ01000008.1"/>
</dbReference>
<organism evidence="2 3">
    <name type="scientific">Nocardioides jejuensis</name>
    <dbReference type="NCBI Taxonomy" id="2502782"/>
    <lineage>
        <taxon>Bacteria</taxon>
        <taxon>Bacillati</taxon>
        <taxon>Actinomycetota</taxon>
        <taxon>Actinomycetes</taxon>
        <taxon>Propionibacteriales</taxon>
        <taxon>Nocardioidaceae</taxon>
        <taxon>Nocardioides</taxon>
    </lineage>
</organism>
<keyword evidence="2" id="KW-0378">Hydrolase</keyword>
<dbReference type="PANTHER" id="PTHR43798">
    <property type="entry name" value="MONOACYLGLYCEROL LIPASE"/>
    <property type="match status" value="1"/>
</dbReference>
<gene>
    <name evidence="2" type="ORF">EPD65_06945</name>
</gene>
<comment type="caution">
    <text evidence="2">The sequence shown here is derived from an EMBL/GenBank/DDBJ whole genome shotgun (WGS) entry which is preliminary data.</text>
</comment>
<sequence>MSRVASFEPVIADRFLLAKVGPMLAHERHGAGSPIVLIHGIGHRRQGWDPIVPLLVAAGHEVITVDLPGHGESPAYDAQGKDVKTYLAEVFDELYDDLGIDRPHVVGNSLGGLIALQGAMNGNAGSVTCLSPAGFWKNDLDFLYVRGLFRTMITAAGLLAPVAPRLMKHTFGKALGFSWLVQHPGRIPEDHALGDFRNMLKARPAVKQLFQGAYRFEGPLPVPATIAWAEHDKVLLPYQGRVAEQRLPEAFHTIMKGVGHVPMSDNPELVARVILESVARAAKGTGAAA</sequence>
<dbReference type="InterPro" id="IPR000073">
    <property type="entry name" value="AB_hydrolase_1"/>
</dbReference>
<dbReference type="Gene3D" id="3.40.50.1820">
    <property type="entry name" value="alpha/beta hydrolase"/>
    <property type="match status" value="1"/>
</dbReference>